<name>A0ABT3CSJ4_9BACT</name>
<protein>
    <submittedName>
        <fullName evidence="8">Sulfatase</fullName>
    </submittedName>
</protein>
<dbReference type="SUPFAM" id="SSF53649">
    <property type="entry name" value="Alkaline phosphatase-like"/>
    <property type="match status" value="1"/>
</dbReference>
<evidence type="ECO:0000256" key="2">
    <source>
        <dbReference type="ARBA" id="ARBA00008779"/>
    </source>
</evidence>
<sequence>MSEIRRFRWVVMVWCFVLVSCAEQSSVKPNFLVIVVDDLGKHDLGVTGSQFYETPNIDHLASVSTQFENGYATCAVCSPSRASLLTGKFTATHGITDWIGSPSGTDWRKKNRHTVLLPAEYEHRLDQNYVTLPEALKDNGYKTLFAGKWHVGSHKDQSSPTDHGFDINIGGTHKGSPHGGFFAPFNNPELEERPDEKGMSLSMRLANETSKFIEDHKDNSFLAYLSFYAVHAPIQTTEEKWNKYRDKAEEMGLAENGFEMERVLPIRVQQDNPVYAGLIEHVDDAIGSVLSTLERLGLDENTVVIFTSDNGGVASGDNFSTSNLPLRGGKGYQWEGGLKVPLFIHVPWMENRAMDMSPATGADLYPTILDLANIPLRPDQHTDGQSLLAALKGEEMQVRPLYWHYPHYGNQGGEPHAIIRLGDWKLIHYWEDDRDELYHLSSDPGEQKDLANSEFERVSQMRAQLLSWLQSNQANYPTVDQERDPVKTAEVLQNHIKRKDRLEQERKKMLSPDWKPNDNWWGSKVGEFEELANSKND</sequence>
<dbReference type="PANTHER" id="PTHR42693">
    <property type="entry name" value="ARYLSULFATASE FAMILY MEMBER"/>
    <property type="match status" value="1"/>
</dbReference>
<dbReference type="InterPro" id="IPR000917">
    <property type="entry name" value="Sulfatase_N"/>
</dbReference>
<evidence type="ECO:0000313" key="9">
    <source>
        <dbReference type="Proteomes" id="UP001300692"/>
    </source>
</evidence>
<evidence type="ECO:0000256" key="5">
    <source>
        <dbReference type="ARBA" id="ARBA00022801"/>
    </source>
</evidence>
<keyword evidence="3" id="KW-0479">Metal-binding</keyword>
<evidence type="ECO:0000256" key="3">
    <source>
        <dbReference type="ARBA" id="ARBA00022723"/>
    </source>
</evidence>
<evidence type="ECO:0000256" key="4">
    <source>
        <dbReference type="ARBA" id="ARBA00022729"/>
    </source>
</evidence>
<comment type="cofactor">
    <cofactor evidence="1">
        <name>Ca(2+)</name>
        <dbReference type="ChEBI" id="CHEBI:29108"/>
    </cofactor>
</comment>
<dbReference type="Gene3D" id="3.40.720.10">
    <property type="entry name" value="Alkaline Phosphatase, subunit A"/>
    <property type="match status" value="1"/>
</dbReference>
<evidence type="ECO:0000259" key="7">
    <source>
        <dbReference type="Pfam" id="PF00884"/>
    </source>
</evidence>
<dbReference type="Gene3D" id="3.30.1120.10">
    <property type="match status" value="1"/>
</dbReference>
<dbReference type="Pfam" id="PF00884">
    <property type="entry name" value="Sulfatase"/>
    <property type="match status" value="1"/>
</dbReference>
<reference evidence="8 9" key="1">
    <citation type="submission" date="2022-10" db="EMBL/GenBank/DDBJ databases">
        <title>Comparative genomics and taxonomic characterization of three novel marine species of genus Reichenbachiella exhibiting antioxidant and polysaccharide degradation activities.</title>
        <authorList>
            <person name="Muhammad N."/>
            <person name="Lee Y.-J."/>
            <person name="Ko J."/>
            <person name="Kim S.-G."/>
        </authorList>
    </citation>
    <scope>NUCLEOTIDE SEQUENCE [LARGE SCALE GENOMIC DNA]</scope>
    <source>
        <strain evidence="8 9">ABR2-5</strain>
    </source>
</reference>
<dbReference type="PROSITE" id="PS51257">
    <property type="entry name" value="PROKAR_LIPOPROTEIN"/>
    <property type="match status" value="1"/>
</dbReference>
<dbReference type="PROSITE" id="PS00523">
    <property type="entry name" value="SULFATASE_1"/>
    <property type="match status" value="1"/>
</dbReference>
<keyword evidence="9" id="KW-1185">Reference proteome</keyword>
<evidence type="ECO:0000313" key="8">
    <source>
        <dbReference type="EMBL" id="MCV9386676.1"/>
    </source>
</evidence>
<comment type="caution">
    <text evidence="8">The sequence shown here is derived from an EMBL/GenBank/DDBJ whole genome shotgun (WGS) entry which is preliminary data.</text>
</comment>
<evidence type="ECO:0000256" key="1">
    <source>
        <dbReference type="ARBA" id="ARBA00001913"/>
    </source>
</evidence>
<keyword evidence="4" id="KW-0732">Signal</keyword>
<gene>
    <name evidence="8" type="ORF">N7U62_08380</name>
</gene>
<dbReference type="InterPro" id="IPR017850">
    <property type="entry name" value="Alkaline_phosphatase_core_sf"/>
</dbReference>
<keyword evidence="6" id="KW-0106">Calcium</keyword>
<organism evidence="8 9">
    <name type="scientific">Reichenbachiella ulvae</name>
    <dbReference type="NCBI Taxonomy" id="2980104"/>
    <lineage>
        <taxon>Bacteria</taxon>
        <taxon>Pseudomonadati</taxon>
        <taxon>Bacteroidota</taxon>
        <taxon>Cytophagia</taxon>
        <taxon>Cytophagales</taxon>
        <taxon>Reichenbachiellaceae</taxon>
        <taxon>Reichenbachiella</taxon>
    </lineage>
</organism>
<dbReference type="EMBL" id="JAOYOD010000001">
    <property type="protein sequence ID" value="MCV9386676.1"/>
    <property type="molecule type" value="Genomic_DNA"/>
</dbReference>
<dbReference type="InterPro" id="IPR024607">
    <property type="entry name" value="Sulfatase_CS"/>
</dbReference>
<dbReference type="PANTHER" id="PTHR42693:SF42">
    <property type="entry name" value="ARYLSULFATASE G"/>
    <property type="match status" value="1"/>
</dbReference>
<proteinExistence type="inferred from homology"/>
<dbReference type="InterPro" id="IPR050738">
    <property type="entry name" value="Sulfatase"/>
</dbReference>
<comment type="similarity">
    <text evidence="2">Belongs to the sulfatase family.</text>
</comment>
<dbReference type="RefSeq" id="WP_264137492.1">
    <property type="nucleotide sequence ID" value="NZ_JAOYOD010000001.1"/>
</dbReference>
<dbReference type="Proteomes" id="UP001300692">
    <property type="component" value="Unassembled WGS sequence"/>
</dbReference>
<accession>A0ABT3CSJ4</accession>
<dbReference type="PROSITE" id="PS00149">
    <property type="entry name" value="SULFATASE_2"/>
    <property type="match status" value="1"/>
</dbReference>
<keyword evidence="5" id="KW-0378">Hydrolase</keyword>
<feature type="domain" description="Sulfatase N-terminal" evidence="7">
    <location>
        <begin position="29"/>
        <end position="374"/>
    </location>
</feature>
<dbReference type="CDD" id="cd16144">
    <property type="entry name" value="ARS_like"/>
    <property type="match status" value="1"/>
</dbReference>
<evidence type="ECO:0000256" key="6">
    <source>
        <dbReference type="ARBA" id="ARBA00022837"/>
    </source>
</evidence>